<name>K5W2D3_PHACS</name>
<protein>
    <submittedName>
        <fullName evidence="2">Uncharacterized protein</fullName>
    </submittedName>
</protein>
<dbReference type="AlphaFoldDB" id="K5W2D3"/>
<sequence length="66" mass="7939">MSRHFCCCIPVRFGVFVFSLFQFLVEGLWAAILWYSLHRESRAFLTSMRPAELLFSRDHRPDCERR</sequence>
<dbReference type="GeneID" id="18917439"/>
<keyword evidence="3" id="KW-1185">Reference proteome</keyword>
<feature type="transmembrane region" description="Helical" evidence="1">
    <location>
        <begin position="12"/>
        <end position="37"/>
    </location>
</feature>
<dbReference type="STRING" id="650164.K5W2D3"/>
<dbReference type="KEGG" id="pco:PHACADRAFT_259499"/>
<dbReference type="InParanoid" id="K5W2D3"/>
<dbReference type="HOGENOM" id="CLU_2831995_0_0_1"/>
<organism evidence="2 3">
    <name type="scientific">Phanerochaete carnosa (strain HHB-10118-sp)</name>
    <name type="common">White-rot fungus</name>
    <name type="synonym">Peniophora carnosa</name>
    <dbReference type="NCBI Taxonomy" id="650164"/>
    <lineage>
        <taxon>Eukaryota</taxon>
        <taxon>Fungi</taxon>
        <taxon>Dikarya</taxon>
        <taxon>Basidiomycota</taxon>
        <taxon>Agaricomycotina</taxon>
        <taxon>Agaricomycetes</taxon>
        <taxon>Polyporales</taxon>
        <taxon>Phanerochaetaceae</taxon>
        <taxon>Phanerochaete</taxon>
    </lineage>
</organism>
<keyword evidence="1" id="KW-0812">Transmembrane</keyword>
<proteinExistence type="predicted"/>
<evidence type="ECO:0000256" key="1">
    <source>
        <dbReference type="SAM" id="Phobius"/>
    </source>
</evidence>
<evidence type="ECO:0000313" key="3">
    <source>
        <dbReference type="Proteomes" id="UP000008370"/>
    </source>
</evidence>
<dbReference type="Proteomes" id="UP000008370">
    <property type="component" value="Unassembled WGS sequence"/>
</dbReference>
<gene>
    <name evidence="2" type="ORF">PHACADRAFT_259499</name>
</gene>
<reference evidence="2 3" key="1">
    <citation type="journal article" date="2012" name="BMC Genomics">
        <title>Comparative genomics of the white-rot fungi, Phanerochaete carnosa and P. chrysosporium, to elucidate the genetic basis of the distinct wood types they colonize.</title>
        <authorList>
            <person name="Suzuki H."/>
            <person name="MacDonald J."/>
            <person name="Syed K."/>
            <person name="Salamov A."/>
            <person name="Hori C."/>
            <person name="Aerts A."/>
            <person name="Henrissat B."/>
            <person name="Wiebenga A."/>
            <person name="vanKuyk P.A."/>
            <person name="Barry K."/>
            <person name="Lindquist E."/>
            <person name="LaButti K."/>
            <person name="Lapidus A."/>
            <person name="Lucas S."/>
            <person name="Coutinho P."/>
            <person name="Gong Y."/>
            <person name="Samejima M."/>
            <person name="Mahadevan R."/>
            <person name="Abou-Zaid M."/>
            <person name="de Vries R.P."/>
            <person name="Igarashi K."/>
            <person name="Yadav J.S."/>
            <person name="Grigoriev I.V."/>
            <person name="Master E.R."/>
        </authorList>
    </citation>
    <scope>NUCLEOTIDE SEQUENCE [LARGE SCALE GENOMIC DNA]</scope>
    <source>
        <strain evidence="2 3">HHB-10118-sp</strain>
    </source>
</reference>
<dbReference type="EMBL" id="JH930474">
    <property type="protein sequence ID" value="EKM53270.1"/>
    <property type="molecule type" value="Genomic_DNA"/>
</dbReference>
<dbReference type="OrthoDB" id="7862095at2759"/>
<evidence type="ECO:0000313" key="2">
    <source>
        <dbReference type="EMBL" id="EKM53270.1"/>
    </source>
</evidence>
<dbReference type="RefSeq" id="XP_007397962.1">
    <property type="nucleotide sequence ID" value="XM_007397900.1"/>
</dbReference>
<accession>K5W2D3</accession>
<keyword evidence="1" id="KW-1133">Transmembrane helix</keyword>
<keyword evidence="1" id="KW-0472">Membrane</keyword>